<evidence type="ECO:0000256" key="1">
    <source>
        <dbReference type="SAM" id="Phobius"/>
    </source>
</evidence>
<feature type="transmembrane region" description="Helical" evidence="1">
    <location>
        <begin position="70"/>
        <end position="88"/>
    </location>
</feature>
<keyword evidence="1" id="KW-1133">Transmembrane helix</keyword>
<keyword evidence="1" id="KW-0472">Membrane</keyword>
<dbReference type="Pfam" id="PF19540">
    <property type="entry name" value="DUF6064"/>
    <property type="match status" value="1"/>
</dbReference>
<dbReference type="STRING" id="1450648.CLORY_01430"/>
<dbReference type="OrthoDB" id="1935798at2"/>
<dbReference type="InterPro" id="IPR045708">
    <property type="entry name" value="DUF6064"/>
</dbReference>
<protein>
    <submittedName>
        <fullName evidence="2">Uncharacterized protein</fullName>
    </submittedName>
</protein>
<evidence type="ECO:0000313" key="2">
    <source>
        <dbReference type="EMBL" id="OPJ65143.1"/>
    </source>
</evidence>
<sequence length="209" mass="23723">MNASLFWNVIAEYNKHTLLIQFVLLSFIAISIIAAYLKHINFLPKIALGISCLFIGIVFFLYYGTQPIQFFFAAPLYIVSGILFIYEAKINKADAIKKPSIVTSILFILVLLYPAISYMLDHKYPFTVLLIMPCPLISLCILIYSCYSKRNRLLMLLLIIWGMTGIKSLIFNVPEDLILLICGFYGIYLMIAAKSSEKGLLTKQISKEP</sequence>
<dbReference type="EMBL" id="MZGV01000001">
    <property type="protein sequence ID" value="OPJ65143.1"/>
    <property type="molecule type" value="Genomic_DNA"/>
</dbReference>
<name>A0A1V4IZ20_9CLOT</name>
<comment type="caution">
    <text evidence="2">The sequence shown here is derived from an EMBL/GenBank/DDBJ whole genome shotgun (WGS) entry which is preliminary data.</text>
</comment>
<keyword evidence="3" id="KW-1185">Reference proteome</keyword>
<accession>A0A1V4IZ20</accession>
<feature type="transmembrane region" description="Helical" evidence="1">
    <location>
        <begin position="46"/>
        <end position="64"/>
    </location>
</feature>
<feature type="transmembrane region" description="Helical" evidence="1">
    <location>
        <begin position="18"/>
        <end position="37"/>
    </location>
</feature>
<organism evidence="2 3">
    <name type="scientific">Clostridium oryzae</name>
    <dbReference type="NCBI Taxonomy" id="1450648"/>
    <lineage>
        <taxon>Bacteria</taxon>
        <taxon>Bacillati</taxon>
        <taxon>Bacillota</taxon>
        <taxon>Clostridia</taxon>
        <taxon>Eubacteriales</taxon>
        <taxon>Clostridiaceae</taxon>
        <taxon>Clostridium</taxon>
    </lineage>
</organism>
<feature type="transmembrane region" description="Helical" evidence="1">
    <location>
        <begin position="100"/>
        <end position="120"/>
    </location>
</feature>
<reference evidence="2 3" key="1">
    <citation type="submission" date="2017-03" db="EMBL/GenBank/DDBJ databases">
        <title>Genome sequence of Clostridium oryzae DSM 28571.</title>
        <authorList>
            <person name="Poehlein A."/>
            <person name="Daniel R."/>
        </authorList>
    </citation>
    <scope>NUCLEOTIDE SEQUENCE [LARGE SCALE GENOMIC DNA]</scope>
    <source>
        <strain evidence="2 3">DSM 28571</strain>
    </source>
</reference>
<gene>
    <name evidence="2" type="ORF">CLORY_01430</name>
</gene>
<evidence type="ECO:0000313" key="3">
    <source>
        <dbReference type="Proteomes" id="UP000190080"/>
    </source>
</evidence>
<dbReference type="AlphaFoldDB" id="A0A1V4IZ20"/>
<dbReference type="RefSeq" id="WP_079421663.1">
    <property type="nucleotide sequence ID" value="NZ_MZGV01000001.1"/>
</dbReference>
<proteinExistence type="predicted"/>
<feature type="transmembrane region" description="Helical" evidence="1">
    <location>
        <begin position="177"/>
        <end position="193"/>
    </location>
</feature>
<feature type="transmembrane region" description="Helical" evidence="1">
    <location>
        <begin position="126"/>
        <end position="146"/>
    </location>
</feature>
<dbReference type="Proteomes" id="UP000190080">
    <property type="component" value="Unassembled WGS sequence"/>
</dbReference>
<keyword evidence="1" id="KW-0812">Transmembrane</keyword>